<protein>
    <submittedName>
        <fullName evidence="7">Uncharacterized protein</fullName>
    </submittedName>
</protein>
<keyword evidence="3 6" id="KW-0812">Transmembrane</keyword>
<feature type="transmembrane region" description="Helical" evidence="6">
    <location>
        <begin position="471"/>
        <end position="490"/>
    </location>
</feature>
<feature type="transmembrane region" description="Helical" evidence="6">
    <location>
        <begin position="9"/>
        <end position="27"/>
    </location>
</feature>
<feature type="transmembrane region" description="Helical" evidence="6">
    <location>
        <begin position="151"/>
        <end position="169"/>
    </location>
</feature>
<comment type="caution">
    <text evidence="7">The sequence shown here is derived from an EMBL/GenBank/DDBJ whole genome shotgun (WGS) entry which is preliminary data.</text>
</comment>
<dbReference type="AlphaFoldDB" id="A0A1S1YWP9"/>
<organism evidence="7 8">
    <name type="scientific">Flammeovirga pacifica</name>
    <dbReference type="NCBI Taxonomy" id="915059"/>
    <lineage>
        <taxon>Bacteria</taxon>
        <taxon>Pseudomonadati</taxon>
        <taxon>Bacteroidota</taxon>
        <taxon>Cytophagia</taxon>
        <taxon>Cytophagales</taxon>
        <taxon>Flammeovirgaceae</taxon>
        <taxon>Flammeovirga</taxon>
    </lineage>
</organism>
<evidence type="ECO:0000256" key="5">
    <source>
        <dbReference type="ARBA" id="ARBA00023136"/>
    </source>
</evidence>
<evidence type="ECO:0000313" key="7">
    <source>
        <dbReference type="EMBL" id="OHX65447.1"/>
    </source>
</evidence>
<gene>
    <name evidence="7" type="ORF">NH26_03330</name>
</gene>
<feature type="transmembrane region" description="Helical" evidence="6">
    <location>
        <begin position="119"/>
        <end position="139"/>
    </location>
</feature>
<feature type="transmembrane region" description="Helical" evidence="6">
    <location>
        <begin position="189"/>
        <end position="210"/>
    </location>
</feature>
<evidence type="ECO:0000256" key="3">
    <source>
        <dbReference type="ARBA" id="ARBA00022692"/>
    </source>
</evidence>
<keyword evidence="4 6" id="KW-1133">Transmembrane helix</keyword>
<reference evidence="7 8" key="1">
    <citation type="journal article" date="2012" name="Int. J. Syst. Evol. Microbiol.">
        <title>Flammeovirga pacifica sp. nov., isolated from deep-sea sediment.</title>
        <authorList>
            <person name="Xu H."/>
            <person name="Fu Y."/>
            <person name="Yang N."/>
            <person name="Ding Z."/>
            <person name="Lai Q."/>
            <person name="Zeng R."/>
        </authorList>
    </citation>
    <scope>NUCLEOTIDE SEQUENCE [LARGE SCALE GENOMIC DNA]</scope>
    <source>
        <strain evidence="8">DSM 24597 / LMG 26175 / WPAGA1</strain>
    </source>
</reference>
<sequence>MFKKLLSDTIIYGLTTILMRLINYLLVPIHTKVFDVEDFGILSLFYSYAVVFNVVYTYGMETTYFRFATKHKDKKEKVFSQILSSVIITSLIFSGILWASTPYISEYLNYENSSSFVKIFATLFAVDAILAIPFASLRVEGKAKRFAALKIIEVFLTVGLNYLFLVTFHDLYQTAEAGSFLTKFYDPSFGLGYSFVANLISKSIILVLLSDKLLKVKLQWSWKAMKPYYKYGFPLLFSGLAFAVNEVFDRILIPILLPDDFYSYGNAEYALGVYSACYKLSIFVTFTVQAYKYAAEPFFFNQAESKESPRVFAKVMYYFVIVLMLMVVGVTANLNWLASIFIRNKEYLIGLPVVPILLMANIFLGMYYNLSVWFKVTDNTNYGAMISFVGAAITLSLNFLLIPLLGFYGSAVATFICYFTMMLLAYLLGNKYYPIPYNVKMISFYLILGGAFLVLFFQLPKQDFWPQLITQNVLFIVFSLIIVIIERNFFIKILGNRKK</sequence>
<keyword evidence="8" id="KW-1185">Reference proteome</keyword>
<comment type="subcellular location">
    <subcellularLocation>
        <location evidence="1">Cell membrane</location>
        <topology evidence="1">Multi-pass membrane protein</topology>
    </subcellularLocation>
</comment>
<dbReference type="Pfam" id="PF01943">
    <property type="entry name" value="Polysacc_synt"/>
    <property type="match status" value="1"/>
</dbReference>
<feature type="transmembrane region" description="Helical" evidence="6">
    <location>
        <begin position="273"/>
        <end position="294"/>
    </location>
</feature>
<feature type="transmembrane region" description="Helical" evidence="6">
    <location>
        <begin position="231"/>
        <end position="253"/>
    </location>
</feature>
<evidence type="ECO:0000256" key="6">
    <source>
        <dbReference type="SAM" id="Phobius"/>
    </source>
</evidence>
<evidence type="ECO:0000313" key="8">
    <source>
        <dbReference type="Proteomes" id="UP000179797"/>
    </source>
</evidence>
<feature type="transmembrane region" description="Helical" evidence="6">
    <location>
        <begin position="39"/>
        <end position="58"/>
    </location>
</feature>
<dbReference type="RefSeq" id="WP_044225438.1">
    <property type="nucleotide sequence ID" value="NZ_JRYR02000001.1"/>
</dbReference>
<feature type="transmembrane region" description="Helical" evidence="6">
    <location>
        <begin position="348"/>
        <end position="370"/>
    </location>
</feature>
<dbReference type="EMBL" id="JRYR02000001">
    <property type="protein sequence ID" value="OHX65447.1"/>
    <property type="molecule type" value="Genomic_DNA"/>
</dbReference>
<proteinExistence type="predicted"/>
<feature type="transmembrane region" description="Helical" evidence="6">
    <location>
        <begin position="315"/>
        <end position="342"/>
    </location>
</feature>
<evidence type="ECO:0000256" key="2">
    <source>
        <dbReference type="ARBA" id="ARBA00022475"/>
    </source>
</evidence>
<keyword evidence="2" id="KW-1003">Cell membrane</keyword>
<feature type="transmembrane region" description="Helical" evidence="6">
    <location>
        <begin position="78"/>
        <end position="99"/>
    </location>
</feature>
<dbReference type="GO" id="GO:0005886">
    <property type="term" value="C:plasma membrane"/>
    <property type="evidence" value="ECO:0007669"/>
    <property type="project" value="UniProtKB-SubCell"/>
</dbReference>
<feature type="transmembrane region" description="Helical" evidence="6">
    <location>
        <begin position="407"/>
        <end position="429"/>
    </location>
</feature>
<evidence type="ECO:0000256" key="4">
    <source>
        <dbReference type="ARBA" id="ARBA00022989"/>
    </source>
</evidence>
<keyword evidence="5 6" id="KW-0472">Membrane</keyword>
<feature type="transmembrane region" description="Helical" evidence="6">
    <location>
        <begin position="441"/>
        <end position="459"/>
    </location>
</feature>
<dbReference type="PANTHER" id="PTHR30250:SF11">
    <property type="entry name" value="O-ANTIGEN TRANSPORTER-RELATED"/>
    <property type="match status" value="1"/>
</dbReference>
<feature type="transmembrane region" description="Helical" evidence="6">
    <location>
        <begin position="382"/>
        <end position="401"/>
    </location>
</feature>
<dbReference type="Proteomes" id="UP000179797">
    <property type="component" value="Unassembled WGS sequence"/>
</dbReference>
<dbReference type="STRING" id="915059.NH26_03330"/>
<name>A0A1S1YWP9_FLAPC</name>
<dbReference type="InterPro" id="IPR002797">
    <property type="entry name" value="Polysacc_synth"/>
</dbReference>
<dbReference type="PANTHER" id="PTHR30250">
    <property type="entry name" value="PST FAMILY PREDICTED COLANIC ACID TRANSPORTER"/>
    <property type="match status" value="1"/>
</dbReference>
<accession>A0A1S1YWP9</accession>
<dbReference type="InterPro" id="IPR050833">
    <property type="entry name" value="Poly_Biosynth_Transport"/>
</dbReference>
<evidence type="ECO:0000256" key="1">
    <source>
        <dbReference type="ARBA" id="ARBA00004651"/>
    </source>
</evidence>